<protein>
    <submittedName>
        <fullName evidence="1">Uncharacterized protein</fullName>
    </submittedName>
</protein>
<keyword evidence="2" id="KW-1185">Reference proteome</keyword>
<reference evidence="1 2" key="1">
    <citation type="submission" date="2021-12" db="EMBL/GenBank/DDBJ databases">
        <title>Genome sequencing of bacteria with rrn-lacking chromosome and rrn-plasmid.</title>
        <authorList>
            <person name="Anda M."/>
            <person name="Iwasaki W."/>
        </authorList>
    </citation>
    <scope>NUCLEOTIDE SEQUENCE [LARGE SCALE GENOMIC DNA]</scope>
    <source>
        <strain evidence="1 2">NBRC 101262</strain>
        <plasmid evidence="1 2">pPP1</plasmid>
    </source>
</reference>
<organism evidence="1 2">
    <name type="scientific">Persicobacter psychrovividus</name>
    <dbReference type="NCBI Taxonomy" id="387638"/>
    <lineage>
        <taxon>Bacteria</taxon>
        <taxon>Pseudomonadati</taxon>
        <taxon>Bacteroidota</taxon>
        <taxon>Cytophagia</taxon>
        <taxon>Cytophagales</taxon>
        <taxon>Persicobacteraceae</taxon>
        <taxon>Persicobacter</taxon>
    </lineage>
</organism>
<dbReference type="EMBL" id="AP025293">
    <property type="protein sequence ID" value="BDD00725.1"/>
    <property type="molecule type" value="Genomic_DNA"/>
</dbReference>
<proteinExistence type="predicted"/>
<accession>A0ABN6LC80</accession>
<evidence type="ECO:0000313" key="2">
    <source>
        <dbReference type="Proteomes" id="UP001354989"/>
    </source>
</evidence>
<dbReference type="RefSeq" id="WP_338398530.1">
    <property type="nucleotide sequence ID" value="NZ_AP025293.1"/>
</dbReference>
<sequence length="617" mass="72178">MKSSNRGNKLKSKKEFKPRYKKCPKCGTFFLGALADHEREGCKNKPNPKAHIKGQKVRWENVCNQNGKRYTSKIVIPFEEIRVLPKLFIFKSKEYTYGVEFDPILFYESPYKIGAFGELKRNRKYEPLTVYFEGTEIVYIHGGINKYIYIPIYLMPNPNKSIINQTKVSADIKLSSITASPNKDLGFRHNNKLFLLLSDESNQHHIKYLKSNCFIFGGKNKFNTIQKIAPLTDKKVFSACFDNFRNILNYVLFPEPHDVVKDKIFKIQEEENRQQENKKKKRDRKALKRQVSYAIKVFRELNKEQMQINRFSDIMTDRFCLFDIEFFKQSNQFNISDSQISIIEKKNQIAHDRAKIVQPKASNFHVKKITTFETQTYCFLWKNIEFRPQYIKLINEEKILTHHHPQSRIEYNLIKGILERESTDPIKVSIQNNKIISVENLDFFTNYIKVCPSQSTDLFIDVLDNIAGSNSQFSMNNIDKEILPCIDILIKKQSLDYPILFVNERGNVVGGNTFTPGFLFTIKEGDDQITVIWESSKINKATYLFTTSTSDYEETVSTLGGFIEEQEELKRSTLTNWVSRTKYDNPLGVRAKILHAGLRQWQADLEDELNRMKLYRL</sequence>
<geneLocation type="plasmid" evidence="1 2">
    <name>pPP1</name>
</geneLocation>
<dbReference type="Proteomes" id="UP001354989">
    <property type="component" value="Plasmid pPP1"/>
</dbReference>
<keyword evidence="1" id="KW-0614">Plasmid</keyword>
<evidence type="ECO:0000313" key="1">
    <source>
        <dbReference type="EMBL" id="BDD00725.1"/>
    </source>
</evidence>
<name>A0ABN6LC80_9BACT</name>
<gene>
    <name evidence="1" type="ORF">PEPS_30050</name>
</gene>